<feature type="domain" description="Alcohol dehydrogenase-like N-terminal" evidence="6">
    <location>
        <begin position="64"/>
        <end position="187"/>
    </location>
</feature>
<keyword evidence="5" id="KW-0560">Oxidoreductase</keyword>
<dbReference type="Gene3D" id="3.40.50.720">
    <property type="entry name" value="NAD(P)-binding Rossmann-like Domain"/>
    <property type="match status" value="1"/>
</dbReference>
<evidence type="ECO:0000256" key="1">
    <source>
        <dbReference type="ARBA" id="ARBA00001947"/>
    </source>
</evidence>
<proteinExistence type="predicted"/>
<sequence length="457" mass="50131">MATSRLANLPEKVIGHDDNAVTQQDVSNYQNGMGHPTQTMKALTWQGKQKVKVLDMPKPIILEPRDAILKVTGSTICGSDLHLLHGSIVQLQPNDILGHEFCGVVDELGPDVKGIKKGGRYVVSFQIACGDCFFCKQKLTSQCERTNANASQKAMYGNHTGTFFGYSHFTGGFAGGQAEYVRVPLADVNMLEIPDDVPDEKALFLSDVLATSCHAVKDTAVYPGDQVAIFGAGPIGQMAGIFALNEGASKVIFVDTEPRLGFVKGRWPAKHADKLTLIDYSKLSFGVTHKETVVSRLTSLCGGRGPDVAIECAAGEYPKGWLHWLEIQLGAETDTSEILNEMIEGVRNFGRVGVTGVYVGYTNHFNIGALMERGVRLIGNGQAPVQKYWKDLLKQIRSGELDPLQMVSHRVRLEDMEQVYHAFDKREDAMQKVFVETKFSFPKAEGSPELTRYGDSD</sequence>
<dbReference type="OrthoDB" id="3941538at2759"/>
<dbReference type="Proteomes" id="UP000076874">
    <property type="component" value="Unassembled WGS sequence"/>
</dbReference>
<dbReference type="CDD" id="cd08283">
    <property type="entry name" value="FDH_like_1"/>
    <property type="match status" value="1"/>
</dbReference>
<protein>
    <submittedName>
        <fullName evidence="7">Alcohol dehydrogenase GroES-like domain-containing protein</fullName>
    </submittedName>
</protein>
<dbReference type="InterPro" id="IPR013154">
    <property type="entry name" value="ADH-like_N"/>
</dbReference>
<dbReference type="GO" id="GO:0008270">
    <property type="term" value="F:zinc ion binding"/>
    <property type="evidence" value="ECO:0007669"/>
    <property type="project" value="InterPro"/>
</dbReference>
<keyword evidence="3" id="KW-0479">Metal-binding</keyword>
<dbReference type="SUPFAM" id="SSF50129">
    <property type="entry name" value="GroES-like"/>
    <property type="match status" value="1"/>
</dbReference>
<dbReference type="AlphaFoldDB" id="A0A167Y357"/>
<evidence type="ECO:0000256" key="4">
    <source>
        <dbReference type="ARBA" id="ARBA00022833"/>
    </source>
</evidence>
<comment type="pathway">
    <text evidence="2">Secondary metabolite biosynthesis.</text>
</comment>
<dbReference type="PANTHER" id="PTHR42813">
    <property type="entry name" value="ZINC-TYPE ALCOHOL DEHYDROGENASE-LIKE"/>
    <property type="match status" value="1"/>
</dbReference>
<dbReference type="Gene3D" id="3.90.180.10">
    <property type="entry name" value="Medium-chain alcohol dehydrogenases, catalytic domain"/>
    <property type="match status" value="1"/>
</dbReference>
<gene>
    <name evidence="7" type="ORF">SPI_02562</name>
</gene>
<dbReference type="Pfam" id="PF08240">
    <property type="entry name" value="ADH_N"/>
    <property type="match status" value="1"/>
</dbReference>
<evidence type="ECO:0000313" key="8">
    <source>
        <dbReference type="Proteomes" id="UP000076874"/>
    </source>
</evidence>
<evidence type="ECO:0000256" key="5">
    <source>
        <dbReference type="ARBA" id="ARBA00023002"/>
    </source>
</evidence>
<keyword evidence="4" id="KW-0862">Zinc</keyword>
<accession>A0A167Y357</accession>
<dbReference type="SUPFAM" id="SSF51735">
    <property type="entry name" value="NAD(P)-binding Rossmann-fold domains"/>
    <property type="match status" value="1"/>
</dbReference>
<dbReference type="STRING" id="1081102.A0A167Y357"/>
<evidence type="ECO:0000256" key="3">
    <source>
        <dbReference type="ARBA" id="ARBA00022723"/>
    </source>
</evidence>
<dbReference type="EMBL" id="AZHD01000003">
    <property type="protein sequence ID" value="OAA65775.1"/>
    <property type="molecule type" value="Genomic_DNA"/>
</dbReference>
<dbReference type="InterPro" id="IPR002328">
    <property type="entry name" value="ADH_Zn_CS"/>
</dbReference>
<evidence type="ECO:0000256" key="2">
    <source>
        <dbReference type="ARBA" id="ARBA00005179"/>
    </source>
</evidence>
<organism evidence="7 8">
    <name type="scientific">Niveomyces insectorum RCEF 264</name>
    <dbReference type="NCBI Taxonomy" id="1081102"/>
    <lineage>
        <taxon>Eukaryota</taxon>
        <taxon>Fungi</taxon>
        <taxon>Dikarya</taxon>
        <taxon>Ascomycota</taxon>
        <taxon>Pezizomycotina</taxon>
        <taxon>Sordariomycetes</taxon>
        <taxon>Hypocreomycetidae</taxon>
        <taxon>Hypocreales</taxon>
        <taxon>Cordycipitaceae</taxon>
        <taxon>Niveomyces</taxon>
    </lineage>
</organism>
<evidence type="ECO:0000259" key="6">
    <source>
        <dbReference type="Pfam" id="PF08240"/>
    </source>
</evidence>
<dbReference type="InterPro" id="IPR036291">
    <property type="entry name" value="NAD(P)-bd_dom_sf"/>
</dbReference>
<dbReference type="PANTHER" id="PTHR42813:SF1">
    <property type="entry name" value="DEHYDROGENASE, PUTATIVE (AFU_ORTHOLOGUE AFUA_5G03930)-RELATED"/>
    <property type="match status" value="1"/>
</dbReference>
<keyword evidence="8" id="KW-1185">Reference proteome</keyword>
<dbReference type="InterPro" id="IPR011032">
    <property type="entry name" value="GroES-like_sf"/>
</dbReference>
<dbReference type="GO" id="GO:0016491">
    <property type="term" value="F:oxidoreductase activity"/>
    <property type="evidence" value="ECO:0007669"/>
    <property type="project" value="UniProtKB-KW"/>
</dbReference>
<dbReference type="PROSITE" id="PS00059">
    <property type="entry name" value="ADH_ZINC"/>
    <property type="match status" value="1"/>
</dbReference>
<name>A0A167Y357_9HYPO</name>
<reference evidence="7 8" key="1">
    <citation type="journal article" date="2016" name="Genome Biol. Evol.">
        <title>Divergent and convergent evolution of fungal pathogenicity.</title>
        <authorList>
            <person name="Shang Y."/>
            <person name="Xiao G."/>
            <person name="Zheng P."/>
            <person name="Cen K."/>
            <person name="Zhan S."/>
            <person name="Wang C."/>
        </authorList>
    </citation>
    <scope>NUCLEOTIDE SEQUENCE [LARGE SCALE GENOMIC DNA]</scope>
    <source>
        <strain evidence="7 8">RCEF 264</strain>
    </source>
</reference>
<comment type="cofactor">
    <cofactor evidence="1">
        <name>Zn(2+)</name>
        <dbReference type="ChEBI" id="CHEBI:29105"/>
    </cofactor>
</comment>
<evidence type="ECO:0000313" key="7">
    <source>
        <dbReference type="EMBL" id="OAA65775.1"/>
    </source>
</evidence>
<comment type="caution">
    <text evidence="7">The sequence shown here is derived from an EMBL/GenBank/DDBJ whole genome shotgun (WGS) entry which is preliminary data.</text>
</comment>